<dbReference type="GO" id="GO:0044038">
    <property type="term" value="P:cell wall macromolecule biosynthetic process"/>
    <property type="evidence" value="ECO:0007669"/>
    <property type="project" value="TreeGrafter"/>
</dbReference>
<keyword evidence="3 9" id="KW-0808">Transferase</keyword>
<gene>
    <name evidence="9" type="ORF">CEN88_36</name>
</gene>
<evidence type="ECO:0000256" key="1">
    <source>
        <dbReference type="ARBA" id="ARBA00004651"/>
    </source>
</evidence>
<keyword evidence="7" id="KW-0479">Metal-binding</keyword>
<feature type="binding site" evidence="7">
    <location>
        <position position="164"/>
    </location>
    <ligand>
        <name>Mg(2+)</name>
        <dbReference type="ChEBI" id="CHEBI:18420"/>
    </ligand>
</feature>
<evidence type="ECO:0000256" key="2">
    <source>
        <dbReference type="ARBA" id="ARBA00022475"/>
    </source>
</evidence>
<feature type="transmembrane region" description="Helical" evidence="8">
    <location>
        <begin position="6"/>
        <end position="26"/>
    </location>
</feature>
<dbReference type="EMBL" id="VMGL01000003">
    <property type="protein sequence ID" value="TSC97433.1"/>
    <property type="molecule type" value="Genomic_DNA"/>
</dbReference>
<dbReference type="Proteomes" id="UP000318711">
    <property type="component" value="Unassembled WGS sequence"/>
</dbReference>
<feature type="transmembrane region" description="Helical" evidence="8">
    <location>
        <begin position="146"/>
        <end position="165"/>
    </location>
</feature>
<evidence type="ECO:0000256" key="8">
    <source>
        <dbReference type="SAM" id="Phobius"/>
    </source>
</evidence>
<dbReference type="GO" id="GO:0016780">
    <property type="term" value="F:phosphotransferase activity, for other substituted phosphate groups"/>
    <property type="evidence" value="ECO:0007669"/>
    <property type="project" value="InterPro"/>
</dbReference>
<feature type="transmembrane region" description="Helical" evidence="8">
    <location>
        <begin position="222"/>
        <end position="242"/>
    </location>
</feature>
<evidence type="ECO:0000313" key="10">
    <source>
        <dbReference type="Proteomes" id="UP000318711"/>
    </source>
</evidence>
<comment type="cofactor">
    <cofactor evidence="7">
        <name>Mg(2+)</name>
        <dbReference type="ChEBI" id="CHEBI:18420"/>
    </cofactor>
</comment>
<dbReference type="GO" id="GO:0046872">
    <property type="term" value="F:metal ion binding"/>
    <property type="evidence" value="ECO:0007669"/>
    <property type="project" value="UniProtKB-KW"/>
</dbReference>
<dbReference type="PANTHER" id="PTHR22926">
    <property type="entry name" value="PHOSPHO-N-ACETYLMURAMOYL-PENTAPEPTIDE-TRANSFERASE"/>
    <property type="match status" value="1"/>
</dbReference>
<feature type="transmembrane region" description="Helical" evidence="8">
    <location>
        <begin position="195"/>
        <end position="215"/>
    </location>
</feature>
<reference evidence="9 10" key="1">
    <citation type="submission" date="2017-07" db="EMBL/GenBank/DDBJ databases">
        <title>Mechanisms for carbon and nitrogen cycling indicate functional differentiation within the Candidate Phyla Radiation.</title>
        <authorList>
            <person name="Danczak R.E."/>
            <person name="Johnston M.D."/>
            <person name="Kenah C."/>
            <person name="Slattery M."/>
            <person name="Wrighton K.C."/>
            <person name="Wilkins M.J."/>
        </authorList>
    </citation>
    <scope>NUCLEOTIDE SEQUENCE [LARGE SCALE GENOMIC DNA]</scope>
    <source>
        <strain evidence="9">Licking1014_2</strain>
    </source>
</reference>
<protein>
    <submittedName>
        <fullName evidence="9">Glycosyl transferase, family 4</fullName>
    </submittedName>
</protein>
<evidence type="ECO:0000313" key="9">
    <source>
        <dbReference type="EMBL" id="TSC97433.1"/>
    </source>
</evidence>
<dbReference type="GO" id="GO:0009103">
    <property type="term" value="P:lipopolysaccharide biosynthetic process"/>
    <property type="evidence" value="ECO:0007669"/>
    <property type="project" value="TreeGrafter"/>
</dbReference>
<keyword evidence="7" id="KW-0460">Magnesium</keyword>
<dbReference type="GO" id="GO:0071555">
    <property type="term" value="P:cell wall organization"/>
    <property type="evidence" value="ECO:0007669"/>
    <property type="project" value="TreeGrafter"/>
</dbReference>
<evidence type="ECO:0000256" key="7">
    <source>
        <dbReference type="PIRSR" id="PIRSR600715-1"/>
    </source>
</evidence>
<name>A0A554LX35_9BACT</name>
<dbReference type="AlphaFoldDB" id="A0A554LX35"/>
<dbReference type="PANTHER" id="PTHR22926:SF3">
    <property type="entry name" value="UNDECAPRENYL-PHOSPHATE ALPHA-N-ACETYLGLUCOSAMINYL 1-PHOSPHATE TRANSFERASE"/>
    <property type="match status" value="1"/>
</dbReference>
<dbReference type="CDD" id="cd06853">
    <property type="entry name" value="GT_WecA_like"/>
    <property type="match status" value="1"/>
</dbReference>
<feature type="transmembrane region" description="Helical" evidence="8">
    <location>
        <begin position="113"/>
        <end position="134"/>
    </location>
</feature>
<keyword evidence="5 8" id="KW-1133">Transmembrane helix</keyword>
<organism evidence="9 10">
    <name type="scientific">Candidatus Berkelbacteria bacterium Licking1014_2</name>
    <dbReference type="NCBI Taxonomy" id="2017146"/>
    <lineage>
        <taxon>Bacteria</taxon>
        <taxon>Candidatus Berkelbacteria</taxon>
    </lineage>
</organism>
<evidence type="ECO:0000256" key="5">
    <source>
        <dbReference type="ARBA" id="ARBA00022989"/>
    </source>
</evidence>
<feature type="transmembrane region" description="Helical" evidence="8">
    <location>
        <begin position="248"/>
        <end position="266"/>
    </location>
</feature>
<comment type="subcellular location">
    <subcellularLocation>
        <location evidence="1">Cell membrane</location>
        <topology evidence="1">Multi-pass membrane protein</topology>
    </subcellularLocation>
</comment>
<dbReference type="GO" id="GO:0005886">
    <property type="term" value="C:plasma membrane"/>
    <property type="evidence" value="ECO:0007669"/>
    <property type="project" value="UniProtKB-SubCell"/>
</dbReference>
<feature type="transmembrane region" description="Helical" evidence="8">
    <location>
        <begin position="47"/>
        <end position="65"/>
    </location>
</feature>
<keyword evidence="2" id="KW-1003">Cell membrane</keyword>
<evidence type="ECO:0000256" key="3">
    <source>
        <dbReference type="ARBA" id="ARBA00022679"/>
    </source>
</evidence>
<comment type="caution">
    <text evidence="9">The sequence shown here is derived from an EMBL/GenBank/DDBJ whole genome shotgun (WGS) entry which is preliminary data.</text>
</comment>
<accession>A0A554LX35</accession>
<feature type="transmembrane region" description="Helical" evidence="8">
    <location>
        <begin position="172"/>
        <end position="189"/>
    </location>
</feature>
<dbReference type="Pfam" id="PF00953">
    <property type="entry name" value="Glycos_transf_4"/>
    <property type="match status" value="1"/>
</dbReference>
<keyword evidence="6 8" id="KW-0472">Membrane</keyword>
<feature type="transmembrane region" description="Helical" evidence="8">
    <location>
        <begin position="297"/>
        <end position="315"/>
    </location>
</feature>
<dbReference type="InterPro" id="IPR000715">
    <property type="entry name" value="Glycosyl_transferase_4"/>
</dbReference>
<proteinExistence type="predicted"/>
<feature type="binding site" evidence="7">
    <location>
        <position position="226"/>
    </location>
    <ligand>
        <name>Mg(2+)</name>
        <dbReference type="ChEBI" id="CHEBI:18420"/>
    </ligand>
</feature>
<feature type="transmembrane region" description="Helical" evidence="8">
    <location>
        <begin position="321"/>
        <end position="340"/>
    </location>
</feature>
<feature type="transmembrane region" description="Helical" evidence="8">
    <location>
        <begin position="85"/>
        <end position="101"/>
    </location>
</feature>
<evidence type="ECO:0000256" key="4">
    <source>
        <dbReference type="ARBA" id="ARBA00022692"/>
    </source>
</evidence>
<sequence>MIYLFPFLSSFFLTLILTPLIRRLAIRKNVVDRPGGRHIHSQPTAKWGGLAIAISFWLVVLIVYSFNTSRLDFSPWKISRLDANLLGMFLGSLILVILGALDDKRALPPWVKLAGQIIASAIVVGFGVKIWWITNPFGGLNWDLGWLTYILVPLWLVMIINAVNWVDGLDGLAGSLSLAAALILLFLGLKPDVNQPAMALLATVLAGTLVGFLPYNLPPAKIFLGDSGSLFLGFMLGVFAIISGAKLATAALVLGVVIIDALWVIVGRLRRRQPVWQGDANHLHHRLLAKGWSQRQIVLLYLILAIGFGLVGIFGHSYSKFWGLVIMAGVVTTISLYANIKNKI</sequence>
<keyword evidence="4 8" id="KW-0812">Transmembrane</keyword>
<evidence type="ECO:0000256" key="6">
    <source>
        <dbReference type="ARBA" id="ARBA00023136"/>
    </source>
</evidence>